<protein>
    <submittedName>
        <fullName evidence="1">Uncharacterized protein</fullName>
    </submittedName>
</protein>
<evidence type="ECO:0000313" key="2">
    <source>
        <dbReference type="Proteomes" id="UP000652761"/>
    </source>
</evidence>
<name>A0A843W730_COLES</name>
<sequence>MGSRKESSGWAISSFSGALALSVKALQPRLCSPSPLPTAVLQTSRYIEGSISFILGDGRSMYKVGRAPTATDAIA</sequence>
<reference evidence="1" key="1">
    <citation type="submission" date="2017-07" db="EMBL/GenBank/DDBJ databases">
        <title>Taro Niue Genome Assembly and Annotation.</title>
        <authorList>
            <person name="Atibalentja N."/>
            <person name="Keating K."/>
            <person name="Fields C.J."/>
        </authorList>
    </citation>
    <scope>NUCLEOTIDE SEQUENCE</scope>
    <source>
        <strain evidence="1">Niue_2</strain>
        <tissue evidence="1">Leaf</tissue>
    </source>
</reference>
<comment type="caution">
    <text evidence="1">The sequence shown here is derived from an EMBL/GenBank/DDBJ whole genome shotgun (WGS) entry which is preliminary data.</text>
</comment>
<gene>
    <name evidence="1" type="ORF">Taro_035583</name>
</gene>
<dbReference type="Proteomes" id="UP000652761">
    <property type="component" value="Unassembled WGS sequence"/>
</dbReference>
<accession>A0A843W730</accession>
<dbReference type="EMBL" id="NMUH01002922">
    <property type="protein sequence ID" value="MQM02808.1"/>
    <property type="molecule type" value="Genomic_DNA"/>
</dbReference>
<keyword evidence="2" id="KW-1185">Reference proteome</keyword>
<organism evidence="1 2">
    <name type="scientific">Colocasia esculenta</name>
    <name type="common">Wild taro</name>
    <name type="synonym">Arum esculentum</name>
    <dbReference type="NCBI Taxonomy" id="4460"/>
    <lineage>
        <taxon>Eukaryota</taxon>
        <taxon>Viridiplantae</taxon>
        <taxon>Streptophyta</taxon>
        <taxon>Embryophyta</taxon>
        <taxon>Tracheophyta</taxon>
        <taxon>Spermatophyta</taxon>
        <taxon>Magnoliopsida</taxon>
        <taxon>Liliopsida</taxon>
        <taxon>Araceae</taxon>
        <taxon>Aroideae</taxon>
        <taxon>Colocasieae</taxon>
        <taxon>Colocasia</taxon>
    </lineage>
</organism>
<evidence type="ECO:0000313" key="1">
    <source>
        <dbReference type="EMBL" id="MQM02808.1"/>
    </source>
</evidence>
<dbReference type="AlphaFoldDB" id="A0A843W730"/>
<proteinExistence type="predicted"/>